<keyword evidence="1" id="KW-0288">FMN</keyword>
<organism evidence="3 4">
    <name type="scientific">Arenicella chitinivorans</name>
    <dbReference type="NCBI Taxonomy" id="1329800"/>
    <lineage>
        <taxon>Bacteria</taxon>
        <taxon>Pseudomonadati</taxon>
        <taxon>Pseudomonadota</taxon>
        <taxon>Gammaproteobacteria</taxon>
        <taxon>Arenicellales</taxon>
        <taxon>Arenicellaceae</taxon>
        <taxon>Arenicella</taxon>
    </lineage>
</organism>
<reference evidence="3" key="1">
    <citation type="journal article" date="2014" name="Int. J. Syst. Evol. Microbiol.">
        <title>Complete genome sequence of Corynebacterium casei LMG S-19264T (=DSM 44701T), isolated from a smear-ripened cheese.</title>
        <authorList>
            <consortium name="US DOE Joint Genome Institute (JGI-PGF)"/>
            <person name="Walter F."/>
            <person name="Albersmeier A."/>
            <person name="Kalinowski J."/>
            <person name="Ruckert C."/>
        </authorList>
    </citation>
    <scope>NUCLEOTIDE SEQUENCE</scope>
    <source>
        <strain evidence="3">KCTC 12711</strain>
    </source>
</reference>
<dbReference type="Proteomes" id="UP000614811">
    <property type="component" value="Unassembled WGS sequence"/>
</dbReference>
<evidence type="ECO:0000256" key="1">
    <source>
        <dbReference type="ARBA" id="ARBA00022643"/>
    </source>
</evidence>
<name>A0A918RSS7_9GAMM</name>
<gene>
    <name evidence="3" type="ORF">GCM10008090_18350</name>
</gene>
<reference evidence="3" key="2">
    <citation type="submission" date="2020-09" db="EMBL/GenBank/DDBJ databases">
        <authorList>
            <person name="Sun Q."/>
            <person name="Kim S."/>
        </authorList>
    </citation>
    <scope>NUCLEOTIDE SEQUENCE</scope>
    <source>
        <strain evidence="3">KCTC 12711</strain>
    </source>
</reference>
<dbReference type="RefSeq" id="WP_189400054.1">
    <property type="nucleotide sequence ID" value="NZ_BMXA01000002.1"/>
</dbReference>
<dbReference type="InterPro" id="IPR029039">
    <property type="entry name" value="Flavoprotein-like_sf"/>
</dbReference>
<dbReference type="Pfam" id="PF03358">
    <property type="entry name" value="FMN_red"/>
    <property type="match status" value="1"/>
</dbReference>
<evidence type="ECO:0000313" key="4">
    <source>
        <dbReference type="Proteomes" id="UP000614811"/>
    </source>
</evidence>
<comment type="caution">
    <text evidence="3">The sequence shown here is derived from an EMBL/GenBank/DDBJ whole genome shotgun (WGS) entry which is preliminary data.</text>
</comment>
<accession>A0A918RSS7</accession>
<evidence type="ECO:0000313" key="3">
    <source>
        <dbReference type="EMBL" id="GHA08798.1"/>
    </source>
</evidence>
<dbReference type="InterPro" id="IPR005025">
    <property type="entry name" value="FMN_Rdtase-like_dom"/>
</dbReference>
<dbReference type="GO" id="GO:0016491">
    <property type="term" value="F:oxidoreductase activity"/>
    <property type="evidence" value="ECO:0007669"/>
    <property type="project" value="InterPro"/>
</dbReference>
<sequence length="160" mass="17519">MPKANKTLLIVAHTPSPNTRALAHALLGGVNAITEPTLNCELKSPFECEAENVLNADALILFTTENFGAMSGALKDFFERIYYPCLDQPARNEAKPYALVIRAGLDGSGTEIGVHRITTGLKWREAQDVLLCRGEYTRTFLPQCQQLGETMAALLVNDIL</sequence>
<keyword evidence="4" id="KW-1185">Reference proteome</keyword>
<evidence type="ECO:0000259" key="2">
    <source>
        <dbReference type="Pfam" id="PF03358"/>
    </source>
</evidence>
<dbReference type="Gene3D" id="3.40.50.360">
    <property type="match status" value="1"/>
</dbReference>
<keyword evidence="1" id="KW-0285">Flavoprotein</keyword>
<dbReference type="SUPFAM" id="SSF52218">
    <property type="entry name" value="Flavoproteins"/>
    <property type="match status" value="1"/>
</dbReference>
<proteinExistence type="predicted"/>
<feature type="domain" description="NADPH-dependent FMN reductase-like" evidence="2">
    <location>
        <begin position="41"/>
        <end position="108"/>
    </location>
</feature>
<dbReference type="EMBL" id="BMXA01000002">
    <property type="protein sequence ID" value="GHA08798.1"/>
    <property type="molecule type" value="Genomic_DNA"/>
</dbReference>
<protein>
    <submittedName>
        <fullName evidence="3">Flavodoxin</fullName>
    </submittedName>
</protein>
<dbReference type="AlphaFoldDB" id="A0A918RSS7"/>